<feature type="signal peptide" evidence="2">
    <location>
        <begin position="1"/>
        <end position="20"/>
    </location>
</feature>
<organism evidence="3 4">
    <name type="scientific">Gynuella sunshinyii YC6258</name>
    <dbReference type="NCBI Taxonomy" id="1445510"/>
    <lineage>
        <taxon>Bacteria</taxon>
        <taxon>Pseudomonadati</taxon>
        <taxon>Pseudomonadota</taxon>
        <taxon>Gammaproteobacteria</taxon>
        <taxon>Oceanospirillales</taxon>
        <taxon>Saccharospirillaceae</taxon>
        <taxon>Gynuella</taxon>
    </lineage>
</organism>
<dbReference type="Pfam" id="PF11153">
    <property type="entry name" value="DUF2931"/>
    <property type="match status" value="1"/>
</dbReference>
<protein>
    <recommendedName>
        <fullName evidence="5">DUF2931 family protein</fullName>
    </recommendedName>
</protein>
<evidence type="ECO:0008006" key="5">
    <source>
        <dbReference type="Google" id="ProtNLM"/>
    </source>
</evidence>
<dbReference type="PROSITE" id="PS51257">
    <property type="entry name" value="PROKAR_LIPOPROTEIN"/>
    <property type="match status" value="1"/>
</dbReference>
<proteinExistence type="predicted"/>
<keyword evidence="4" id="KW-1185">Reference proteome</keyword>
<sequence>MLKPVIWISLLLIIISACEASDTYDYGFAEGGIGGHGWPIWVEKLVFNESWGVPVGNLSGQTEEDDSPPLGSFANLGLIPLPYTVSARWFSYRNQTFYEITVELSKTKQEQIKQWFQLYPTSKYNHKLITGFAGQGEIQIWWNASCVQSDCPEDHLERHYFELTSRVPATVAEGDPSQYRERTKGEIKDGTIPPEVLDLLPPETDSSALK</sequence>
<keyword evidence="2" id="KW-0732">Signal</keyword>
<reference evidence="3 4" key="1">
    <citation type="submission" date="2014-01" db="EMBL/GenBank/DDBJ databases">
        <title>Full genme sequencing of cellulolytic bacterium Gynuella sunshinyii YC6258T gen. nov., sp. nov.</title>
        <authorList>
            <person name="Khan H."/>
            <person name="Chung E.J."/>
            <person name="Chung Y.R."/>
        </authorList>
    </citation>
    <scope>NUCLEOTIDE SEQUENCE [LARGE SCALE GENOMIC DNA]</scope>
    <source>
        <strain evidence="3 4">YC6258</strain>
    </source>
</reference>
<dbReference type="EMBL" id="CP007142">
    <property type="protein sequence ID" value="AJQ95450.1"/>
    <property type="molecule type" value="Genomic_DNA"/>
</dbReference>
<evidence type="ECO:0000313" key="3">
    <source>
        <dbReference type="EMBL" id="AJQ95450.1"/>
    </source>
</evidence>
<feature type="region of interest" description="Disordered" evidence="1">
    <location>
        <begin position="172"/>
        <end position="210"/>
    </location>
</feature>
<name>A0A0C5V7Q0_9GAMM</name>
<dbReference type="Proteomes" id="UP000032266">
    <property type="component" value="Chromosome"/>
</dbReference>
<accession>A0A0C5V7Q0</accession>
<feature type="compositionally biased region" description="Basic and acidic residues" evidence="1">
    <location>
        <begin position="178"/>
        <end position="189"/>
    </location>
</feature>
<dbReference type="AlphaFoldDB" id="A0A0C5V7Q0"/>
<dbReference type="InterPro" id="IPR021326">
    <property type="entry name" value="DUF2931"/>
</dbReference>
<evidence type="ECO:0000256" key="1">
    <source>
        <dbReference type="SAM" id="MobiDB-lite"/>
    </source>
</evidence>
<evidence type="ECO:0000313" key="4">
    <source>
        <dbReference type="Proteomes" id="UP000032266"/>
    </source>
</evidence>
<dbReference type="KEGG" id="gsn:YC6258_03414"/>
<evidence type="ECO:0000256" key="2">
    <source>
        <dbReference type="SAM" id="SignalP"/>
    </source>
</evidence>
<dbReference type="STRING" id="1445510.YC6258_03414"/>
<dbReference type="HOGENOM" id="CLU_1265456_0_0_6"/>
<gene>
    <name evidence="3" type="ORF">YC6258_03414</name>
</gene>
<feature type="chain" id="PRO_5002194388" description="DUF2931 family protein" evidence="2">
    <location>
        <begin position="21"/>
        <end position="210"/>
    </location>
</feature>